<organism evidence="3 4">
    <name type="scientific">Mesorhizobium shangrilense</name>
    <dbReference type="NCBI Taxonomy" id="460060"/>
    <lineage>
        <taxon>Bacteria</taxon>
        <taxon>Pseudomonadati</taxon>
        <taxon>Pseudomonadota</taxon>
        <taxon>Alphaproteobacteria</taxon>
        <taxon>Hyphomicrobiales</taxon>
        <taxon>Phyllobacteriaceae</taxon>
        <taxon>Mesorhizobium</taxon>
    </lineage>
</organism>
<dbReference type="Proteomes" id="UP001548832">
    <property type="component" value="Unassembled WGS sequence"/>
</dbReference>
<comment type="caution">
    <text evidence="3">The sequence shown here is derived from an EMBL/GenBank/DDBJ whole genome shotgun (WGS) entry which is preliminary data.</text>
</comment>
<dbReference type="InterPro" id="IPR004360">
    <property type="entry name" value="Glyas_Fos-R_dOase_dom"/>
</dbReference>
<dbReference type="InterPro" id="IPR029068">
    <property type="entry name" value="Glyas_Bleomycin-R_OHBP_Dase"/>
</dbReference>
<dbReference type="RefSeq" id="WP_354458484.1">
    <property type="nucleotide sequence ID" value="NZ_JBEWSZ010000001.1"/>
</dbReference>
<proteinExistence type="predicted"/>
<name>A0ABV2D8K0_9HYPH</name>
<evidence type="ECO:0000256" key="1">
    <source>
        <dbReference type="ARBA" id="ARBA00023251"/>
    </source>
</evidence>
<dbReference type="EMBL" id="JBEWSZ010000001">
    <property type="protein sequence ID" value="MET2826366.1"/>
    <property type="molecule type" value="Genomic_DNA"/>
</dbReference>
<dbReference type="CDD" id="cd08349">
    <property type="entry name" value="BLMA_like"/>
    <property type="match status" value="1"/>
</dbReference>
<dbReference type="SUPFAM" id="SSF54593">
    <property type="entry name" value="Glyoxalase/Bleomycin resistance protein/Dihydroxybiphenyl dioxygenase"/>
    <property type="match status" value="1"/>
</dbReference>
<reference evidence="3 4" key="1">
    <citation type="submission" date="2024-06" db="EMBL/GenBank/DDBJ databases">
        <authorList>
            <person name="Kim D.-U."/>
        </authorList>
    </citation>
    <scope>NUCLEOTIDE SEQUENCE [LARGE SCALE GENOMIC DNA]</scope>
    <source>
        <strain evidence="3 4">KACC15460</strain>
    </source>
</reference>
<dbReference type="Pfam" id="PF00903">
    <property type="entry name" value="Glyoxalase"/>
    <property type="match status" value="1"/>
</dbReference>
<feature type="domain" description="Glyoxalase/fosfomycin resistance/dioxygenase" evidence="2">
    <location>
        <begin position="19"/>
        <end position="116"/>
    </location>
</feature>
<keyword evidence="1" id="KW-0046">Antibiotic resistance</keyword>
<keyword evidence="4" id="KW-1185">Reference proteome</keyword>
<dbReference type="Gene3D" id="3.10.180.10">
    <property type="entry name" value="2,3-Dihydroxybiphenyl 1,2-Dioxygenase, domain 1"/>
    <property type="match status" value="1"/>
</dbReference>
<dbReference type="InterPro" id="IPR000335">
    <property type="entry name" value="Bleomycin-R"/>
</dbReference>
<evidence type="ECO:0000259" key="2">
    <source>
        <dbReference type="Pfam" id="PF00903"/>
    </source>
</evidence>
<protein>
    <submittedName>
        <fullName evidence="3">VOC family protein</fullName>
    </submittedName>
</protein>
<evidence type="ECO:0000313" key="4">
    <source>
        <dbReference type="Proteomes" id="UP001548832"/>
    </source>
</evidence>
<gene>
    <name evidence="3" type="ORF">ABVQ20_05185</name>
</gene>
<accession>A0ABV2D8K0</accession>
<evidence type="ECO:0000313" key="3">
    <source>
        <dbReference type="EMBL" id="MET2826366.1"/>
    </source>
</evidence>
<sequence>MISPAADPARAIPVLPSLDIAVSRDFYRDQLGFDVIGPEMEDYLIVRRNEMEIHFWKSEDRKLPEVSSCYIRGGEVPALHAEFSARGIERLSAFTVRPWNMKEFYVWDPHGNLLKFGCAPEEV</sequence>